<dbReference type="Proteomes" id="UP000305165">
    <property type="component" value="Unassembled WGS sequence"/>
</dbReference>
<keyword evidence="3 8" id="KW-0235">DNA replication</keyword>
<dbReference type="InterPro" id="IPR001957">
    <property type="entry name" value="Chromosome_initiator_DnaA"/>
</dbReference>
<dbReference type="GO" id="GO:0008289">
    <property type="term" value="F:lipid binding"/>
    <property type="evidence" value="ECO:0007669"/>
    <property type="project" value="UniProtKB-KW"/>
</dbReference>
<dbReference type="OrthoDB" id="9807019at2"/>
<dbReference type="GO" id="GO:0006270">
    <property type="term" value="P:DNA replication initiation"/>
    <property type="evidence" value="ECO:0007669"/>
    <property type="project" value="UniProtKB-UniRule"/>
</dbReference>
<organism evidence="14 15">
    <name type="scientific">Streptococcus suis</name>
    <dbReference type="NCBI Taxonomy" id="1307"/>
    <lineage>
        <taxon>Bacteria</taxon>
        <taxon>Bacillati</taxon>
        <taxon>Bacillota</taxon>
        <taxon>Bacilli</taxon>
        <taxon>Lactobacillales</taxon>
        <taxon>Streptococcaceae</taxon>
        <taxon>Streptococcus</taxon>
    </lineage>
</organism>
<feature type="region of interest" description="Domain IV, binds dsDNA" evidence="8">
    <location>
        <begin position="339"/>
        <end position="460"/>
    </location>
</feature>
<comment type="subunit">
    <text evidence="8">Oligomerizes as a right-handed, spiral filament on DNA at oriC.</text>
</comment>
<keyword evidence="2 8" id="KW-0963">Cytoplasm</keyword>
<dbReference type="Gene3D" id="3.30.300.180">
    <property type="match status" value="1"/>
</dbReference>
<keyword evidence="4 8" id="KW-0547">Nucleotide-binding</keyword>
<comment type="subcellular location">
    <subcellularLocation>
        <location evidence="8">Cytoplasm</location>
    </subcellularLocation>
</comment>
<evidence type="ECO:0000256" key="8">
    <source>
        <dbReference type="HAMAP-Rule" id="MF_00377"/>
    </source>
</evidence>
<dbReference type="EMBL" id="SSXO01000004">
    <property type="protein sequence ID" value="TIH99249.1"/>
    <property type="molecule type" value="Genomic_DNA"/>
</dbReference>
<evidence type="ECO:0000256" key="9">
    <source>
        <dbReference type="NCBIfam" id="TIGR00362"/>
    </source>
</evidence>
<dbReference type="PANTHER" id="PTHR30050">
    <property type="entry name" value="CHROMOSOMAL REPLICATION INITIATOR PROTEIN DNAA"/>
    <property type="match status" value="1"/>
</dbReference>
<dbReference type="CDD" id="cd06571">
    <property type="entry name" value="Bac_DnaA_C"/>
    <property type="match status" value="1"/>
</dbReference>
<feature type="region of interest" description="Domain I, interacts with DnaA modulators" evidence="8">
    <location>
        <begin position="1"/>
        <end position="92"/>
    </location>
</feature>
<dbReference type="PROSITE" id="PS01008">
    <property type="entry name" value="DNAA"/>
    <property type="match status" value="1"/>
</dbReference>
<reference evidence="14 15" key="1">
    <citation type="submission" date="2019-04" db="EMBL/GenBank/DDBJ databases">
        <title>Genome analysis of Streptococcus suis strain WUSS424.</title>
        <authorList>
            <person name="Chen H."/>
            <person name="Gao X."/>
            <person name="Wu Z."/>
        </authorList>
    </citation>
    <scope>NUCLEOTIDE SEQUENCE [LARGE SCALE GENOMIC DNA]</scope>
    <source>
        <strain evidence="14 15">WUSS424</strain>
    </source>
</reference>
<dbReference type="PANTHER" id="PTHR30050:SF2">
    <property type="entry name" value="CHROMOSOMAL REPLICATION INITIATOR PROTEIN DNAA"/>
    <property type="match status" value="1"/>
</dbReference>
<proteinExistence type="inferred from homology"/>
<dbReference type="HAMAP" id="MF_00377">
    <property type="entry name" value="DnaA_bact"/>
    <property type="match status" value="1"/>
</dbReference>
<keyword evidence="7 8" id="KW-0238">DNA-binding</keyword>
<dbReference type="PRINTS" id="PR00051">
    <property type="entry name" value="DNAA"/>
</dbReference>
<dbReference type="SUPFAM" id="SSF48295">
    <property type="entry name" value="TrpR-like"/>
    <property type="match status" value="1"/>
</dbReference>
<dbReference type="SUPFAM" id="SSF52540">
    <property type="entry name" value="P-loop containing nucleoside triphosphate hydrolases"/>
    <property type="match status" value="1"/>
</dbReference>
<dbReference type="Gene3D" id="3.40.50.300">
    <property type="entry name" value="P-loop containing nucleotide triphosphate hydrolases"/>
    <property type="match status" value="1"/>
</dbReference>
<dbReference type="GO" id="GO:0003688">
    <property type="term" value="F:DNA replication origin binding"/>
    <property type="evidence" value="ECO:0007669"/>
    <property type="project" value="UniProtKB-UniRule"/>
</dbReference>
<dbReference type="GO" id="GO:0006275">
    <property type="term" value="P:regulation of DNA replication"/>
    <property type="evidence" value="ECO:0007669"/>
    <property type="project" value="UniProtKB-UniRule"/>
</dbReference>
<dbReference type="GO" id="GO:0005524">
    <property type="term" value="F:ATP binding"/>
    <property type="evidence" value="ECO:0007669"/>
    <property type="project" value="UniProtKB-UniRule"/>
</dbReference>
<evidence type="ECO:0000256" key="11">
    <source>
        <dbReference type="RuleBase" id="RU004227"/>
    </source>
</evidence>
<comment type="caution">
    <text evidence="8">Lacks conserved residue(s) required for the propagation of feature annotation.</text>
</comment>
<feature type="domain" description="Chromosomal replication initiator DnaA C-terminal" evidence="13">
    <location>
        <begin position="369"/>
        <end position="438"/>
    </location>
</feature>
<name>A0A4T2GKR5_STRSU</name>
<dbReference type="FunFam" id="3.40.50.300:FF:000668">
    <property type="entry name" value="Chromosomal replication initiator protein DnaA"/>
    <property type="match status" value="1"/>
</dbReference>
<dbReference type="SMART" id="SM00760">
    <property type="entry name" value="Bac_DnaA_C"/>
    <property type="match status" value="1"/>
</dbReference>
<dbReference type="InterPro" id="IPR027417">
    <property type="entry name" value="P-loop_NTPase"/>
</dbReference>
<evidence type="ECO:0000259" key="13">
    <source>
        <dbReference type="SMART" id="SM00760"/>
    </source>
</evidence>
<comment type="function">
    <text evidence="8 10">Plays an essential role in the initiation and regulation of chromosomal replication. ATP-DnaA binds to the origin of replication (oriC) to initiate formation of the DNA replication initiation complex once per cell cycle. Binds the DnaA box (a 9 base pair repeat at the origin) and separates the double-stranded (ds)DNA. Forms a right-handed helical filament on oriC DNA; dsDNA binds to the exterior of the filament while single-stranded (ss)DNA is stabiized in the filament's interior. The ATP-DnaA-oriC complex binds and stabilizes one strand of the AT-rich DNA unwinding element (DUE), permitting loading of DNA polymerase. After initiation quickly degrades to an ADP-DnaA complex that is not apt for DNA replication. Binds acidic phospholipids.</text>
</comment>
<feature type="domain" description="AAA+ ATPase" evidence="12">
    <location>
        <begin position="155"/>
        <end position="291"/>
    </location>
</feature>
<evidence type="ECO:0000256" key="1">
    <source>
        <dbReference type="ARBA" id="ARBA00006583"/>
    </source>
</evidence>
<evidence type="ECO:0000256" key="3">
    <source>
        <dbReference type="ARBA" id="ARBA00022705"/>
    </source>
</evidence>
<evidence type="ECO:0000256" key="10">
    <source>
        <dbReference type="RuleBase" id="RU000577"/>
    </source>
</evidence>
<comment type="caution">
    <text evidence="14">The sequence shown here is derived from an EMBL/GenBank/DDBJ whole genome shotgun (WGS) entry which is preliminary data.</text>
</comment>
<gene>
    <name evidence="8 14" type="primary">dnaA</name>
    <name evidence="14" type="ORF">FAJ39_06705</name>
</gene>
<feature type="region of interest" description="Domain III, AAA+ region" evidence="8">
    <location>
        <begin position="122"/>
        <end position="338"/>
    </location>
</feature>
<protein>
    <recommendedName>
        <fullName evidence="8 9">Chromosomal replication initiator protein DnaA</fullName>
    </recommendedName>
</protein>
<dbReference type="AlphaFoldDB" id="A0A4T2GKR5"/>
<dbReference type="Gene3D" id="1.10.1750.10">
    <property type="match status" value="1"/>
</dbReference>
<evidence type="ECO:0000256" key="2">
    <source>
        <dbReference type="ARBA" id="ARBA00022490"/>
    </source>
</evidence>
<sequence length="460" mass="52700">MTKEEEFWSIFIELAKENIPKNIYEFYIVGASLAQITDQEVMIQLPKEFKQRYWEKSKNFKELIDAASYEVYGRDFQLGFKILEKLDSTTDTQPAPLKQEVTVARVVQEELIPPAVQQGHPDIKSQYTFDNFVQGDNNMLSKAAALAVADNLGGYYNPLFIYGGPGLGKTHLLNAIGNRVLEANPHARVKYVTSETFLSDYVEHNRLDKLKDFENMYRNLDLLLIDDIQTLKNKKATQEEFFNTFNTLHGKNSQIVLTSDRNPKNLDNLEERLVSRFSWGLTNEIYPPDLETRIAILQSKIQDSPYVFPMETLKYIAGSFESNVRDLEGALKDIDLLAKIKNLDEISVEVAAEAIRSRNQSNPRNTVIPIEKIQTEVGNFYGVSLKEIQGAKRVQHIVHARQVAMYLAREMTDNSLPKIGRAFGNRDHTTVMHAYNKIRNMLVDSDNLEIEITNIKNKIR</sequence>
<feature type="binding site" evidence="8">
    <location>
        <position position="169"/>
    </location>
    <ligand>
        <name>ATP</name>
        <dbReference type="ChEBI" id="CHEBI:30616"/>
    </ligand>
</feature>
<accession>A0A4T2GKR5</accession>
<keyword evidence="6 8" id="KW-0446">Lipid-binding</keyword>
<dbReference type="CDD" id="cd00009">
    <property type="entry name" value="AAA"/>
    <property type="match status" value="1"/>
</dbReference>
<dbReference type="GO" id="GO:0005737">
    <property type="term" value="C:cytoplasm"/>
    <property type="evidence" value="ECO:0007669"/>
    <property type="project" value="UniProtKB-SubCell"/>
</dbReference>
<evidence type="ECO:0000256" key="7">
    <source>
        <dbReference type="ARBA" id="ARBA00023125"/>
    </source>
</evidence>
<dbReference type="InterPro" id="IPR038454">
    <property type="entry name" value="DnaA_N_sf"/>
</dbReference>
<comment type="similarity">
    <text evidence="1 8 11">Belongs to the DnaA family.</text>
</comment>
<feature type="binding site" evidence="8">
    <location>
        <position position="168"/>
    </location>
    <ligand>
        <name>ATP</name>
        <dbReference type="ChEBI" id="CHEBI:30616"/>
    </ligand>
</feature>
<evidence type="ECO:0000256" key="5">
    <source>
        <dbReference type="ARBA" id="ARBA00022840"/>
    </source>
</evidence>
<dbReference type="GO" id="GO:0005886">
    <property type="term" value="C:plasma membrane"/>
    <property type="evidence" value="ECO:0007669"/>
    <property type="project" value="TreeGrafter"/>
</dbReference>
<dbReference type="Gene3D" id="1.10.8.60">
    <property type="match status" value="1"/>
</dbReference>
<evidence type="ECO:0000256" key="6">
    <source>
        <dbReference type="ARBA" id="ARBA00023121"/>
    </source>
</evidence>
<dbReference type="InterPro" id="IPR003593">
    <property type="entry name" value="AAA+_ATPase"/>
</dbReference>
<keyword evidence="5 8" id="KW-0067">ATP-binding</keyword>
<feature type="binding site" evidence="8">
    <location>
        <position position="170"/>
    </location>
    <ligand>
        <name>ATP</name>
        <dbReference type="ChEBI" id="CHEBI:30616"/>
    </ligand>
</feature>
<feature type="binding site" evidence="8">
    <location>
        <position position="166"/>
    </location>
    <ligand>
        <name>ATP</name>
        <dbReference type="ChEBI" id="CHEBI:30616"/>
    </ligand>
</feature>
<dbReference type="InterPro" id="IPR010921">
    <property type="entry name" value="Trp_repressor/repl_initiator"/>
</dbReference>
<dbReference type="InterPro" id="IPR013159">
    <property type="entry name" value="DnaA_C"/>
</dbReference>
<dbReference type="Pfam" id="PF00308">
    <property type="entry name" value="Bac_DnaA"/>
    <property type="match status" value="1"/>
</dbReference>
<dbReference type="SMART" id="SM00382">
    <property type="entry name" value="AAA"/>
    <property type="match status" value="1"/>
</dbReference>
<dbReference type="InterPro" id="IPR013317">
    <property type="entry name" value="DnaA_dom"/>
</dbReference>
<evidence type="ECO:0000313" key="15">
    <source>
        <dbReference type="Proteomes" id="UP000305165"/>
    </source>
</evidence>
<evidence type="ECO:0000313" key="14">
    <source>
        <dbReference type="EMBL" id="TIH99249.1"/>
    </source>
</evidence>
<comment type="domain">
    <text evidence="8">Domain I is involved in oligomerization and binding regulators, domain II is flexibile and of varying length in different bacteria, domain III forms the AAA+ region, while domain IV binds dsDNA.</text>
</comment>
<dbReference type="NCBIfam" id="TIGR00362">
    <property type="entry name" value="DnaA"/>
    <property type="match status" value="1"/>
</dbReference>
<dbReference type="InterPro" id="IPR020591">
    <property type="entry name" value="Chromosome_initiator_DnaA-like"/>
</dbReference>
<dbReference type="InterPro" id="IPR018312">
    <property type="entry name" value="Chromosome_initiator_DnaA_CS"/>
</dbReference>
<evidence type="ECO:0000256" key="4">
    <source>
        <dbReference type="ARBA" id="ARBA00022741"/>
    </source>
</evidence>
<dbReference type="Pfam" id="PF08299">
    <property type="entry name" value="Bac_DnaA_C"/>
    <property type="match status" value="1"/>
</dbReference>
<evidence type="ECO:0000259" key="12">
    <source>
        <dbReference type="SMART" id="SM00382"/>
    </source>
</evidence>